<dbReference type="InterPro" id="IPR020904">
    <property type="entry name" value="Sc_DH/Rdtase_CS"/>
</dbReference>
<evidence type="ECO:0000313" key="3">
    <source>
        <dbReference type="EMBL" id="KAJ7619533.1"/>
    </source>
</evidence>
<organism evidence="3 4">
    <name type="scientific">Roridomyces roridus</name>
    <dbReference type="NCBI Taxonomy" id="1738132"/>
    <lineage>
        <taxon>Eukaryota</taxon>
        <taxon>Fungi</taxon>
        <taxon>Dikarya</taxon>
        <taxon>Basidiomycota</taxon>
        <taxon>Agaricomycotina</taxon>
        <taxon>Agaricomycetes</taxon>
        <taxon>Agaricomycetidae</taxon>
        <taxon>Agaricales</taxon>
        <taxon>Marasmiineae</taxon>
        <taxon>Mycenaceae</taxon>
        <taxon>Roridomyces</taxon>
    </lineage>
</organism>
<dbReference type="FunFam" id="3.40.50.720:FF:000084">
    <property type="entry name" value="Short-chain dehydrogenase reductase"/>
    <property type="match status" value="1"/>
</dbReference>
<dbReference type="PANTHER" id="PTHR42760">
    <property type="entry name" value="SHORT-CHAIN DEHYDROGENASES/REDUCTASES FAMILY MEMBER"/>
    <property type="match status" value="1"/>
</dbReference>
<dbReference type="SUPFAM" id="SSF51735">
    <property type="entry name" value="NAD(P)-binding Rossmann-fold domains"/>
    <property type="match status" value="1"/>
</dbReference>
<reference evidence="3" key="1">
    <citation type="submission" date="2023-03" db="EMBL/GenBank/DDBJ databases">
        <title>Massive genome expansion in bonnet fungi (Mycena s.s.) driven by repeated elements and novel gene families across ecological guilds.</title>
        <authorList>
            <consortium name="Lawrence Berkeley National Laboratory"/>
            <person name="Harder C.B."/>
            <person name="Miyauchi S."/>
            <person name="Viragh M."/>
            <person name="Kuo A."/>
            <person name="Thoen E."/>
            <person name="Andreopoulos B."/>
            <person name="Lu D."/>
            <person name="Skrede I."/>
            <person name="Drula E."/>
            <person name="Henrissat B."/>
            <person name="Morin E."/>
            <person name="Kohler A."/>
            <person name="Barry K."/>
            <person name="LaButti K."/>
            <person name="Morin E."/>
            <person name="Salamov A."/>
            <person name="Lipzen A."/>
            <person name="Mereny Z."/>
            <person name="Hegedus B."/>
            <person name="Baldrian P."/>
            <person name="Stursova M."/>
            <person name="Weitz H."/>
            <person name="Taylor A."/>
            <person name="Grigoriev I.V."/>
            <person name="Nagy L.G."/>
            <person name="Martin F."/>
            <person name="Kauserud H."/>
        </authorList>
    </citation>
    <scope>NUCLEOTIDE SEQUENCE</scope>
    <source>
        <strain evidence="3">9284</strain>
    </source>
</reference>
<dbReference type="Pfam" id="PF13561">
    <property type="entry name" value="adh_short_C2"/>
    <property type="match status" value="1"/>
</dbReference>
<evidence type="ECO:0000256" key="2">
    <source>
        <dbReference type="ARBA" id="ARBA00022857"/>
    </source>
</evidence>
<keyword evidence="4" id="KW-1185">Reference proteome</keyword>
<sequence>MSMSNLLQDKVVLVTGGAGGLGKAIVQACLENNAKGVVLADINETLAKGIEAEFKASSSSLASTTLDVSLESSCASAVQFAIKHFGRLDVLINNAAIMDAYHSAATCEKEMWDRVIGIDLTGPYLMTKYAVKHFLGREDGLPSSGSIVNIGSIAAQRGTLAGVAYTTAKHGLIGLTKNTAAAHAKQGIRASIVLPGGMKTNMTAAPPKDYSEEGLAMSMKTLDLPVELFVDVQDMANTIVFLASDSGRGMNGAVVTVDNGINAF</sequence>
<dbReference type="PRINTS" id="PR00081">
    <property type="entry name" value="GDHRDH"/>
</dbReference>
<evidence type="ECO:0000313" key="4">
    <source>
        <dbReference type="Proteomes" id="UP001221142"/>
    </source>
</evidence>
<dbReference type="Gene3D" id="3.40.50.720">
    <property type="entry name" value="NAD(P)-binding Rossmann-like Domain"/>
    <property type="match status" value="1"/>
</dbReference>
<protein>
    <submittedName>
        <fullName evidence="3">Bacilysin biosynthesis oxidoreductase bacC</fullName>
    </submittedName>
</protein>
<dbReference type="CDD" id="cd05233">
    <property type="entry name" value="SDR_c"/>
    <property type="match status" value="1"/>
</dbReference>
<keyword evidence="2" id="KW-0521">NADP</keyword>
<dbReference type="PRINTS" id="PR00080">
    <property type="entry name" value="SDRFAMILY"/>
</dbReference>
<evidence type="ECO:0000256" key="1">
    <source>
        <dbReference type="ARBA" id="ARBA00006484"/>
    </source>
</evidence>
<accession>A0AAD7BG17</accession>
<dbReference type="PROSITE" id="PS00061">
    <property type="entry name" value="ADH_SHORT"/>
    <property type="match status" value="1"/>
</dbReference>
<dbReference type="AlphaFoldDB" id="A0AAD7BG17"/>
<dbReference type="GO" id="GO:0016616">
    <property type="term" value="F:oxidoreductase activity, acting on the CH-OH group of donors, NAD or NADP as acceptor"/>
    <property type="evidence" value="ECO:0007669"/>
    <property type="project" value="TreeGrafter"/>
</dbReference>
<dbReference type="InterPro" id="IPR002347">
    <property type="entry name" value="SDR_fam"/>
</dbReference>
<gene>
    <name evidence="3" type="ORF">FB45DRAFT_931025</name>
</gene>
<comment type="similarity">
    <text evidence="1">Belongs to the short-chain dehydrogenases/reductases (SDR) family.</text>
</comment>
<proteinExistence type="inferred from homology"/>
<dbReference type="Proteomes" id="UP001221142">
    <property type="component" value="Unassembled WGS sequence"/>
</dbReference>
<dbReference type="EMBL" id="JARKIF010000018">
    <property type="protein sequence ID" value="KAJ7619533.1"/>
    <property type="molecule type" value="Genomic_DNA"/>
</dbReference>
<name>A0AAD7BG17_9AGAR</name>
<comment type="caution">
    <text evidence="3">The sequence shown here is derived from an EMBL/GenBank/DDBJ whole genome shotgun (WGS) entry which is preliminary data.</text>
</comment>
<dbReference type="InterPro" id="IPR036291">
    <property type="entry name" value="NAD(P)-bd_dom_sf"/>
</dbReference>